<organism evidence="11 13">
    <name type="scientific">Burkholderia latens</name>
    <dbReference type="NCBI Taxonomy" id="488446"/>
    <lineage>
        <taxon>Bacteria</taxon>
        <taxon>Pseudomonadati</taxon>
        <taxon>Pseudomonadota</taxon>
        <taxon>Betaproteobacteria</taxon>
        <taxon>Burkholderiales</taxon>
        <taxon>Burkholderiaceae</taxon>
        <taxon>Burkholderia</taxon>
        <taxon>Burkholderia cepacia complex</taxon>
    </lineage>
</organism>
<proteinExistence type="inferred from homology"/>
<gene>
    <name evidence="12" type="ORF">BLA24064_04273</name>
    <name evidence="11" type="ORF">F7R21_28565</name>
</gene>
<evidence type="ECO:0000313" key="14">
    <source>
        <dbReference type="Proteomes" id="UP000494222"/>
    </source>
</evidence>
<feature type="transmembrane region" description="Helical" evidence="9">
    <location>
        <begin position="339"/>
        <end position="364"/>
    </location>
</feature>
<dbReference type="InterPro" id="IPR051084">
    <property type="entry name" value="H+-coupled_symporters"/>
</dbReference>
<dbReference type="RefSeq" id="WP_151067750.1">
    <property type="nucleotide sequence ID" value="NZ_CABVPL010000035.1"/>
</dbReference>
<dbReference type="PROSITE" id="PS00216">
    <property type="entry name" value="SUGAR_TRANSPORT_1"/>
    <property type="match status" value="1"/>
</dbReference>
<evidence type="ECO:0000256" key="3">
    <source>
        <dbReference type="ARBA" id="ARBA00022448"/>
    </source>
</evidence>
<comment type="similarity">
    <text evidence="2">Belongs to the major facilitator superfamily. Metabolite:H+ Symporter (MHS) family (TC 2.A.1.6) family.</text>
</comment>
<dbReference type="Proteomes" id="UP000430232">
    <property type="component" value="Unassembled WGS sequence"/>
</dbReference>
<dbReference type="PANTHER" id="PTHR43528:SF3">
    <property type="entry name" value="CITRATE-PROTON SYMPORTER"/>
    <property type="match status" value="1"/>
</dbReference>
<keyword evidence="6" id="KW-0769">Symport</keyword>
<dbReference type="InterPro" id="IPR011701">
    <property type="entry name" value="MFS"/>
</dbReference>
<feature type="transmembrane region" description="Helical" evidence="9">
    <location>
        <begin position="66"/>
        <end position="89"/>
    </location>
</feature>
<evidence type="ECO:0000256" key="5">
    <source>
        <dbReference type="ARBA" id="ARBA00022692"/>
    </source>
</evidence>
<feature type="transmembrane region" description="Helical" evidence="9">
    <location>
        <begin position="376"/>
        <end position="402"/>
    </location>
</feature>
<feature type="transmembrane region" description="Helical" evidence="9">
    <location>
        <begin position="129"/>
        <end position="156"/>
    </location>
</feature>
<evidence type="ECO:0000313" key="11">
    <source>
        <dbReference type="EMBL" id="KAB0632995.1"/>
    </source>
</evidence>
<feature type="transmembrane region" description="Helical" evidence="9">
    <location>
        <begin position="201"/>
        <end position="220"/>
    </location>
</feature>
<feature type="transmembrane region" description="Helical" evidence="9">
    <location>
        <begin position="408"/>
        <end position="428"/>
    </location>
</feature>
<feature type="domain" description="Major facilitator superfamily (MFS) profile" evidence="10">
    <location>
        <begin position="29"/>
        <end position="432"/>
    </location>
</feature>
<dbReference type="EMBL" id="CABVPL010000035">
    <property type="protein sequence ID" value="VWB90039.1"/>
    <property type="molecule type" value="Genomic_DNA"/>
</dbReference>
<evidence type="ECO:0000256" key="4">
    <source>
        <dbReference type="ARBA" id="ARBA00022475"/>
    </source>
</evidence>
<keyword evidence="8 9" id="KW-0472">Membrane</keyword>
<dbReference type="PANTHER" id="PTHR43528">
    <property type="entry name" value="ALPHA-KETOGLUTARATE PERMEASE"/>
    <property type="match status" value="1"/>
</dbReference>
<feature type="transmembrane region" description="Helical" evidence="9">
    <location>
        <begin position="101"/>
        <end position="123"/>
    </location>
</feature>
<keyword evidence="4" id="KW-1003">Cell membrane</keyword>
<dbReference type="OrthoDB" id="9002864at2"/>
<keyword evidence="5 9" id="KW-0812">Transmembrane</keyword>
<evidence type="ECO:0000256" key="8">
    <source>
        <dbReference type="ARBA" id="ARBA00023136"/>
    </source>
</evidence>
<evidence type="ECO:0000313" key="13">
    <source>
        <dbReference type="Proteomes" id="UP000430232"/>
    </source>
</evidence>
<evidence type="ECO:0000256" key="2">
    <source>
        <dbReference type="ARBA" id="ARBA00008240"/>
    </source>
</evidence>
<feature type="transmembrane region" description="Helical" evidence="9">
    <location>
        <begin position="280"/>
        <end position="301"/>
    </location>
</feature>
<protein>
    <submittedName>
        <fullName evidence="11">MFS transporter</fullName>
    </submittedName>
</protein>
<evidence type="ECO:0000256" key="9">
    <source>
        <dbReference type="SAM" id="Phobius"/>
    </source>
</evidence>
<dbReference type="InterPro" id="IPR036259">
    <property type="entry name" value="MFS_trans_sf"/>
</dbReference>
<dbReference type="SUPFAM" id="SSF103473">
    <property type="entry name" value="MFS general substrate transporter"/>
    <property type="match status" value="1"/>
</dbReference>
<evidence type="ECO:0000256" key="7">
    <source>
        <dbReference type="ARBA" id="ARBA00022989"/>
    </source>
</evidence>
<dbReference type="GO" id="GO:0015293">
    <property type="term" value="F:symporter activity"/>
    <property type="evidence" value="ECO:0007669"/>
    <property type="project" value="UniProtKB-KW"/>
</dbReference>
<keyword evidence="3" id="KW-0813">Transport</keyword>
<keyword evidence="13" id="KW-1185">Reference proteome</keyword>
<evidence type="ECO:0000256" key="6">
    <source>
        <dbReference type="ARBA" id="ARBA00022847"/>
    </source>
</evidence>
<dbReference type="Gene3D" id="1.20.1250.20">
    <property type="entry name" value="MFS general substrate transporter like domains"/>
    <property type="match status" value="1"/>
</dbReference>
<feature type="transmembrane region" description="Helical" evidence="9">
    <location>
        <begin position="313"/>
        <end position="333"/>
    </location>
</feature>
<dbReference type="Proteomes" id="UP000494222">
    <property type="component" value="Unassembled WGS sequence"/>
</dbReference>
<dbReference type="AlphaFoldDB" id="A0A6H9SJP9"/>
<evidence type="ECO:0000256" key="1">
    <source>
        <dbReference type="ARBA" id="ARBA00004651"/>
    </source>
</evidence>
<accession>A0A6H9SJP9</accession>
<evidence type="ECO:0000259" key="10">
    <source>
        <dbReference type="PROSITE" id="PS50850"/>
    </source>
</evidence>
<dbReference type="PROSITE" id="PS50850">
    <property type="entry name" value="MFS"/>
    <property type="match status" value="1"/>
</dbReference>
<dbReference type="EMBL" id="VZOJ01000120">
    <property type="protein sequence ID" value="KAB0632995.1"/>
    <property type="molecule type" value="Genomic_DNA"/>
</dbReference>
<feature type="transmembrane region" description="Helical" evidence="9">
    <location>
        <begin position="168"/>
        <end position="195"/>
    </location>
</feature>
<dbReference type="GO" id="GO:0005886">
    <property type="term" value="C:plasma membrane"/>
    <property type="evidence" value="ECO:0007669"/>
    <property type="project" value="UniProtKB-SubCell"/>
</dbReference>
<keyword evidence="7 9" id="KW-1133">Transmembrane helix</keyword>
<reference evidence="11 13" key="1">
    <citation type="submission" date="2019-09" db="EMBL/GenBank/DDBJ databases">
        <title>Draft genome sequences of 48 bacterial type strains from the CCUG.</title>
        <authorList>
            <person name="Tunovic T."/>
            <person name="Pineiro-Iglesias B."/>
            <person name="Unosson C."/>
            <person name="Inganas E."/>
            <person name="Ohlen M."/>
            <person name="Cardew S."/>
            <person name="Jensie-Markopoulos S."/>
            <person name="Salva-Serra F."/>
            <person name="Jaen-Luchoro D."/>
            <person name="Karlsson R."/>
            <person name="Svensson-Stadler L."/>
            <person name="Chun J."/>
            <person name="Moore E."/>
        </authorList>
    </citation>
    <scope>NUCLEOTIDE SEQUENCE [LARGE SCALE GENOMIC DNA]</scope>
    <source>
        <strain evidence="11 13">CCUG 54555</strain>
    </source>
</reference>
<feature type="transmembrane region" description="Helical" evidence="9">
    <location>
        <begin position="248"/>
        <end position="268"/>
    </location>
</feature>
<dbReference type="Pfam" id="PF07690">
    <property type="entry name" value="MFS_1"/>
    <property type="match status" value="1"/>
</dbReference>
<comment type="subcellular location">
    <subcellularLocation>
        <location evidence="1">Cell membrane</location>
        <topology evidence="1">Multi-pass membrane protein</topology>
    </subcellularLocation>
</comment>
<name>A0A6H9SJP9_9BURK</name>
<feature type="transmembrane region" description="Helical" evidence="9">
    <location>
        <begin position="29"/>
        <end position="54"/>
    </location>
</feature>
<reference evidence="12 14" key="2">
    <citation type="submission" date="2019-09" db="EMBL/GenBank/DDBJ databases">
        <authorList>
            <person name="Depoorter E."/>
        </authorList>
    </citation>
    <scope>NUCLEOTIDE SEQUENCE [LARGE SCALE GENOMIC DNA]</scope>
    <source>
        <strain evidence="12">LMG 24064</strain>
    </source>
</reference>
<dbReference type="InterPro" id="IPR020846">
    <property type="entry name" value="MFS_dom"/>
</dbReference>
<dbReference type="InterPro" id="IPR005829">
    <property type="entry name" value="Sugar_transporter_CS"/>
</dbReference>
<sequence length="438" mass="44940">MTWRHACAPVGAVRPAGGDARHRARERRILATIVAANALEFFDYFSYAVFAAFITRTFFPHVAGAYGPLLSLGAFAAGFLSRPLGAIAIGVHADAAGRKPALLLTAALVTAGSLGLAVIPGYATLGIAAPIAVLLCRILQGIAIGGEMGASGALLLERCPPERACTYAGWLMAGQGVALVAAGVCGVALYAMLGAAQVERWGWRVPFALASALIPVQIYLRRHIDETWEPRTAAIAFRGMLARDRGRWLFAIALIFGGTVPTYVAAYTTTFGVAGPPPSAYASFVTTAAVGAVTFALSIAGGRLADRIGRIRTIVLARALTMVVVLPAFHVAAAHAHPLVLTGVVALFAGLSALAGAPSIVAILDMFPARGRAAALSVVYATGVALFGGTAPVVVASVNAWAGTRGAAGAYVFASAAVTLAAIAVFQATRTRAPAARR</sequence>
<dbReference type="GeneID" id="99791553"/>
<evidence type="ECO:0000313" key="12">
    <source>
        <dbReference type="EMBL" id="VWB90039.1"/>
    </source>
</evidence>